<keyword evidence="1" id="KW-0175">Coiled coil</keyword>
<proteinExistence type="predicted"/>
<name>A0A914KW85_MELIC</name>
<evidence type="ECO:0000313" key="3">
    <source>
        <dbReference type="Proteomes" id="UP000887563"/>
    </source>
</evidence>
<feature type="compositionally biased region" description="Polar residues" evidence="2">
    <location>
        <begin position="183"/>
        <end position="192"/>
    </location>
</feature>
<protein>
    <submittedName>
        <fullName evidence="4">Uncharacterized protein</fullName>
    </submittedName>
</protein>
<feature type="coiled-coil region" evidence="1">
    <location>
        <begin position="83"/>
        <end position="131"/>
    </location>
</feature>
<sequence>MSDNLSFGSDQNFTIVKAVVDAGKETIEIGEKILEQVQGELGDLLIFQQEHDNCFSDLVKISKTMEGKQQDLTSKVLTSKWDKNKHLHLIAKLQDKLKGLKEEFENEENEYFKTQEEVSNMKMQLNQKQQQLAIRKMNIQKSPTPKPTTRKPPALKPVTRSSVSPAPTSAIQTPATPRMSKTMFPTLSTPKLTKSILKPTTPKRKRNAPSQSPPSKKLPAKERDADKVKVFFENNLGNTFGLHTLIFLFP</sequence>
<accession>A0A914KW85</accession>
<evidence type="ECO:0000256" key="1">
    <source>
        <dbReference type="SAM" id="Coils"/>
    </source>
</evidence>
<dbReference type="WBParaSite" id="Minc3s00113g04985">
    <property type="protein sequence ID" value="Minc3s00113g04985"/>
    <property type="gene ID" value="Minc3s00113g04985"/>
</dbReference>
<feature type="region of interest" description="Disordered" evidence="2">
    <location>
        <begin position="138"/>
        <end position="224"/>
    </location>
</feature>
<reference evidence="4" key="1">
    <citation type="submission" date="2022-11" db="UniProtKB">
        <authorList>
            <consortium name="WormBaseParasite"/>
        </authorList>
    </citation>
    <scope>IDENTIFICATION</scope>
</reference>
<evidence type="ECO:0000313" key="4">
    <source>
        <dbReference type="WBParaSite" id="Minc3s00113g04985"/>
    </source>
</evidence>
<keyword evidence="3" id="KW-1185">Reference proteome</keyword>
<organism evidence="3 4">
    <name type="scientific">Meloidogyne incognita</name>
    <name type="common">Southern root-knot nematode worm</name>
    <name type="synonym">Oxyuris incognita</name>
    <dbReference type="NCBI Taxonomy" id="6306"/>
    <lineage>
        <taxon>Eukaryota</taxon>
        <taxon>Metazoa</taxon>
        <taxon>Ecdysozoa</taxon>
        <taxon>Nematoda</taxon>
        <taxon>Chromadorea</taxon>
        <taxon>Rhabditida</taxon>
        <taxon>Tylenchina</taxon>
        <taxon>Tylenchomorpha</taxon>
        <taxon>Tylenchoidea</taxon>
        <taxon>Meloidogynidae</taxon>
        <taxon>Meloidogyninae</taxon>
        <taxon>Meloidogyne</taxon>
        <taxon>Meloidogyne incognita group</taxon>
    </lineage>
</organism>
<dbReference type="AlphaFoldDB" id="A0A914KW85"/>
<evidence type="ECO:0000256" key="2">
    <source>
        <dbReference type="SAM" id="MobiDB-lite"/>
    </source>
</evidence>
<dbReference type="Proteomes" id="UP000887563">
    <property type="component" value="Unplaced"/>
</dbReference>
<feature type="compositionally biased region" description="Polar residues" evidence="2">
    <location>
        <begin position="159"/>
        <end position="175"/>
    </location>
</feature>